<evidence type="ECO:0000313" key="4">
    <source>
        <dbReference type="Proteomes" id="UP000664417"/>
    </source>
</evidence>
<protein>
    <submittedName>
        <fullName evidence="3">Zf-HC2 domain-containing protein</fullName>
    </submittedName>
</protein>
<feature type="domain" description="Putative zinc-finger" evidence="2">
    <location>
        <begin position="44"/>
        <end position="68"/>
    </location>
</feature>
<proteinExistence type="predicted"/>
<name>A0A8J7U5Q5_9BACT</name>
<evidence type="ECO:0000313" key="3">
    <source>
        <dbReference type="EMBL" id="MBO1321962.1"/>
    </source>
</evidence>
<comment type="caution">
    <text evidence="3">The sequence shown here is derived from an EMBL/GenBank/DDBJ whole genome shotgun (WGS) entry which is preliminary data.</text>
</comment>
<reference evidence="3" key="1">
    <citation type="submission" date="2021-03" db="EMBL/GenBank/DDBJ databases">
        <authorList>
            <person name="Wang G."/>
        </authorList>
    </citation>
    <scope>NUCLEOTIDE SEQUENCE</scope>
    <source>
        <strain evidence="3">KCTC 12899</strain>
    </source>
</reference>
<gene>
    <name evidence="3" type="ORF">J3U88_26005</name>
</gene>
<sequence length="219" mass="24491">MSLQSTGTHRPEPDAPAQASSFLGYLEAKKQSTGGCPDLSDLLGYVNGRLSRERQQQVREHLVVCAACSAQVLKIAKAPPKRNPPFASVVALVLILGLSVTVAVLWPERHRADSDFARLEPVGRIARNAVPVHRLSRDPNKPLFIQLNTDDLEDHTTYRIELLQGDPPRVAWQETGLARQPDRSFMINLPRRYSQGVLHLRLLGDDRIIAEYQLHLMDP</sequence>
<dbReference type="AlphaFoldDB" id="A0A8J7U5Q5"/>
<dbReference type="Gene3D" id="1.10.10.1320">
    <property type="entry name" value="Anti-sigma factor, zinc-finger domain"/>
    <property type="match status" value="1"/>
</dbReference>
<feature type="transmembrane region" description="Helical" evidence="1">
    <location>
        <begin position="86"/>
        <end position="106"/>
    </location>
</feature>
<dbReference type="Pfam" id="PF13490">
    <property type="entry name" value="zf-HC2"/>
    <property type="match status" value="1"/>
</dbReference>
<keyword evidence="1" id="KW-0472">Membrane</keyword>
<dbReference type="Proteomes" id="UP000664417">
    <property type="component" value="Unassembled WGS sequence"/>
</dbReference>
<dbReference type="EMBL" id="JAFREP010000029">
    <property type="protein sequence ID" value="MBO1321962.1"/>
    <property type="molecule type" value="Genomic_DNA"/>
</dbReference>
<keyword evidence="1" id="KW-0812">Transmembrane</keyword>
<evidence type="ECO:0000256" key="1">
    <source>
        <dbReference type="SAM" id="Phobius"/>
    </source>
</evidence>
<dbReference type="InterPro" id="IPR027383">
    <property type="entry name" value="Znf_put"/>
</dbReference>
<dbReference type="RefSeq" id="WP_207861934.1">
    <property type="nucleotide sequence ID" value="NZ_JAFREP010000029.1"/>
</dbReference>
<organism evidence="3 4">
    <name type="scientific">Acanthopleuribacter pedis</name>
    <dbReference type="NCBI Taxonomy" id="442870"/>
    <lineage>
        <taxon>Bacteria</taxon>
        <taxon>Pseudomonadati</taxon>
        <taxon>Acidobacteriota</taxon>
        <taxon>Holophagae</taxon>
        <taxon>Acanthopleuribacterales</taxon>
        <taxon>Acanthopleuribacteraceae</taxon>
        <taxon>Acanthopleuribacter</taxon>
    </lineage>
</organism>
<evidence type="ECO:0000259" key="2">
    <source>
        <dbReference type="Pfam" id="PF13490"/>
    </source>
</evidence>
<keyword evidence="1" id="KW-1133">Transmembrane helix</keyword>
<keyword evidence="4" id="KW-1185">Reference proteome</keyword>
<dbReference type="InterPro" id="IPR041916">
    <property type="entry name" value="Anti_sigma_zinc_sf"/>
</dbReference>
<accession>A0A8J7U5Q5</accession>